<name>A0A2N1PMI1_9BACT</name>
<dbReference type="HAMAP" id="MF_00067">
    <property type="entry name" value="GmhA"/>
    <property type="match status" value="1"/>
</dbReference>
<dbReference type="InterPro" id="IPR035461">
    <property type="entry name" value="GmhA/DiaA"/>
</dbReference>
<keyword evidence="8 9" id="KW-0119">Carbohydrate metabolism</keyword>
<comment type="function">
    <text evidence="9">Catalyzes the isomerization of sedoheptulose 7-phosphate in D-glycero-D-manno-heptose 7-phosphate.</text>
</comment>
<keyword evidence="4 9" id="KW-0963">Cytoplasm</keyword>
<dbReference type="Gene3D" id="3.40.50.10490">
    <property type="entry name" value="Glucose-6-phosphate isomerase like protein, domain 1"/>
    <property type="match status" value="1"/>
</dbReference>
<evidence type="ECO:0000256" key="2">
    <source>
        <dbReference type="ARBA" id="ARBA00004496"/>
    </source>
</evidence>
<feature type="binding site" evidence="9">
    <location>
        <position position="174"/>
    </location>
    <ligand>
        <name>substrate</name>
    </ligand>
</feature>
<accession>A0A2N1PMI1</accession>
<feature type="domain" description="SIS" evidence="10">
    <location>
        <begin position="34"/>
        <end position="198"/>
    </location>
</feature>
<keyword evidence="7 9" id="KW-0413">Isomerase</keyword>
<evidence type="ECO:0000256" key="9">
    <source>
        <dbReference type="HAMAP-Rule" id="MF_00067"/>
    </source>
</evidence>
<reference evidence="11 12" key="1">
    <citation type="journal article" date="2017" name="ISME J.">
        <title>Potential for microbial H2 and metal transformations associated with novel bacteria and archaea in deep terrestrial subsurface sediments.</title>
        <authorList>
            <person name="Hernsdorf A.W."/>
            <person name="Amano Y."/>
            <person name="Miyakawa K."/>
            <person name="Ise K."/>
            <person name="Suzuki Y."/>
            <person name="Anantharaman K."/>
            <person name="Probst A."/>
            <person name="Burstein D."/>
            <person name="Thomas B.C."/>
            <person name="Banfield J.F."/>
        </authorList>
    </citation>
    <scope>NUCLEOTIDE SEQUENCE [LARGE SCALE GENOMIC DNA]</scope>
    <source>
        <strain evidence="11">HGW-Wallbacteria-1</strain>
    </source>
</reference>
<protein>
    <recommendedName>
        <fullName evidence="9">Phosphoheptose isomerase</fullName>
        <ecNumber evidence="9">5.3.1.28</ecNumber>
    </recommendedName>
    <alternativeName>
        <fullName evidence="9">Sedoheptulose 7-phosphate isomerase</fullName>
    </alternativeName>
</protein>
<dbReference type="PANTHER" id="PTHR30390">
    <property type="entry name" value="SEDOHEPTULOSE 7-PHOSPHATE ISOMERASE / DNAA INITIATOR-ASSOCIATING FACTOR FOR REPLICATION INITIATION"/>
    <property type="match status" value="1"/>
</dbReference>
<dbReference type="CDD" id="cd05006">
    <property type="entry name" value="SIS_GmhA"/>
    <property type="match status" value="1"/>
</dbReference>
<feature type="binding site" evidence="9">
    <location>
        <position position="182"/>
    </location>
    <ligand>
        <name>Zn(2+)</name>
        <dbReference type="ChEBI" id="CHEBI:29105"/>
    </ligand>
</feature>
<dbReference type="Pfam" id="PF13580">
    <property type="entry name" value="SIS_2"/>
    <property type="match status" value="1"/>
</dbReference>
<feature type="binding site" evidence="9">
    <location>
        <begin position="117"/>
        <end position="119"/>
    </location>
    <ligand>
        <name>substrate</name>
    </ligand>
</feature>
<evidence type="ECO:0000259" key="10">
    <source>
        <dbReference type="PROSITE" id="PS51464"/>
    </source>
</evidence>
<organism evidence="11 12">
    <name type="scientific">Candidatus Wallbacteria bacterium HGW-Wallbacteria-1</name>
    <dbReference type="NCBI Taxonomy" id="2013854"/>
    <lineage>
        <taxon>Bacteria</taxon>
        <taxon>Candidatus Walliibacteriota</taxon>
    </lineage>
</organism>
<dbReference type="GO" id="GO:0008270">
    <property type="term" value="F:zinc ion binding"/>
    <property type="evidence" value="ECO:0007669"/>
    <property type="project" value="UniProtKB-UniRule"/>
</dbReference>
<evidence type="ECO:0000256" key="4">
    <source>
        <dbReference type="ARBA" id="ARBA00022490"/>
    </source>
</evidence>
<dbReference type="EMBL" id="PGXC01000016">
    <property type="protein sequence ID" value="PKK89553.1"/>
    <property type="molecule type" value="Genomic_DNA"/>
</dbReference>
<sequence length="200" mass="21211">MENVIVNTFANHRSLLDRTEKALGDTIILAADRISKAIAEGGKVLIAGNGGSAADAQHISAELVGRFSRERRGFPVIALTCDTSILTALSNDYGFDHVFRRQVEALACPGDIVLLISTSGNSANLSLAAEEALRRGAVLIALLGKGGGELGKIVDSSRNSVNLVVPSDETPRIQEMHCILYHIICDLVEESLMASDGGEK</sequence>
<evidence type="ECO:0000256" key="8">
    <source>
        <dbReference type="ARBA" id="ARBA00023277"/>
    </source>
</evidence>
<feature type="binding site" evidence="9">
    <location>
        <position position="174"/>
    </location>
    <ligand>
        <name>Zn(2+)</name>
        <dbReference type="ChEBI" id="CHEBI:29105"/>
    </ligand>
</feature>
<comment type="caution">
    <text evidence="11">The sequence shown here is derived from an EMBL/GenBank/DDBJ whole genome shotgun (WGS) entry which is preliminary data.</text>
</comment>
<comment type="miscellaneous">
    <text evidence="9">The reaction produces a racemic mixture of D-glycero-alpha-D-manno-heptose 7-phosphate and D-glycero-beta-D-manno-heptose 7-phosphate.</text>
</comment>
<dbReference type="GO" id="GO:0005737">
    <property type="term" value="C:cytoplasm"/>
    <property type="evidence" value="ECO:0007669"/>
    <property type="project" value="UniProtKB-SubCell"/>
</dbReference>
<evidence type="ECO:0000256" key="3">
    <source>
        <dbReference type="ARBA" id="ARBA00009894"/>
    </source>
</evidence>
<dbReference type="UniPathway" id="UPA00041">
    <property type="reaction ID" value="UER00436"/>
</dbReference>
<evidence type="ECO:0000256" key="7">
    <source>
        <dbReference type="ARBA" id="ARBA00023235"/>
    </source>
</evidence>
<gene>
    <name evidence="9" type="primary">gmhA</name>
    <name evidence="11" type="ORF">CVV64_13865</name>
</gene>
<dbReference type="Proteomes" id="UP000233256">
    <property type="component" value="Unassembled WGS sequence"/>
</dbReference>
<dbReference type="PROSITE" id="PS51464">
    <property type="entry name" value="SIS"/>
    <property type="match status" value="1"/>
</dbReference>
<feature type="binding site" evidence="9">
    <location>
        <begin position="91"/>
        <end position="92"/>
    </location>
    <ligand>
        <name>substrate</name>
    </ligand>
</feature>
<evidence type="ECO:0000256" key="1">
    <source>
        <dbReference type="ARBA" id="ARBA00000348"/>
    </source>
</evidence>
<evidence type="ECO:0000256" key="6">
    <source>
        <dbReference type="ARBA" id="ARBA00022833"/>
    </source>
</evidence>
<comment type="catalytic activity">
    <reaction evidence="1 9">
        <text>2 D-sedoheptulose 7-phosphate = D-glycero-alpha-D-manno-heptose 7-phosphate + D-glycero-beta-D-manno-heptose 7-phosphate</text>
        <dbReference type="Rhea" id="RHEA:27489"/>
        <dbReference type="ChEBI" id="CHEBI:57483"/>
        <dbReference type="ChEBI" id="CHEBI:60203"/>
        <dbReference type="ChEBI" id="CHEBI:60204"/>
        <dbReference type="EC" id="5.3.1.28"/>
    </reaction>
</comment>
<dbReference type="SUPFAM" id="SSF53697">
    <property type="entry name" value="SIS domain"/>
    <property type="match status" value="1"/>
</dbReference>
<dbReference type="GO" id="GO:2001061">
    <property type="term" value="P:D-glycero-D-manno-heptose 7-phosphate biosynthetic process"/>
    <property type="evidence" value="ECO:0007669"/>
    <property type="project" value="UniProtKB-UniPathway"/>
</dbReference>
<comment type="pathway">
    <text evidence="9">Carbohydrate biosynthesis; D-glycero-D-manno-heptose 7-phosphate biosynthesis; D-glycero-alpha-D-manno-heptose 7-phosphate and D-glycero-beta-D-manno-heptose 7-phosphate from sedoheptulose 7-phosphate: step 1/1.</text>
</comment>
<dbReference type="InterPro" id="IPR004515">
    <property type="entry name" value="Phosphoheptose_Isoase"/>
</dbReference>
<comment type="similarity">
    <text evidence="3 9">Belongs to the SIS family. GmhA subfamily.</text>
</comment>
<dbReference type="InterPro" id="IPR050099">
    <property type="entry name" value="SIS_GmhA/DiaA_subfam"/>
</dbReference>
<keyword evidence="6 9" id="KW-0862">Zinc</keyword>
<dbReference type="PANTHER" id="PTHR30390:SF6">
    <property type="entry name" value="DNAA INITIATOR-ASSOCIATING PROTEIN DIAA"/>
    <property type="match status" value="1"/>
</dbReference>
<dbReference type="GO" id="GO:0005975">
    <property type="term" value="P:carbohydrate metabolic process"/>
    <property type="evidence" value="ECO:0007669"/>
    <property type="project" value="UniProtKB-UniRule"/>
</dbReference>
<feature type="binding site" evidence="9">
    <location>
        <begin position="49"/>
        <end position="51"/>
    </location>
    <ligand>
        <name>substrate</name>
    </ligand>
</feature>
<evidence type="ECO:0000313" key="11">
    <source>
        <dbReference type="EMBL" id="PKK89553.1"/>
    </source>
</evidence>
<comment type="subcellular location">
    <subcellularLocation>
        <location evidence="2 9">Cytoplasm</location>
    </subcellularLocation>
</comment>
<dbReference type="EC" id="5.3.1.28" evidence="9"/>
<proteinExistence type="inferred from homology"/>
<dbReference type="InterPro" id="IPR001347">
    <property type="entry name" value="SIS_dom"/>
</dbReference>
<dbReference type="GO" id="GO:0097367">
    <property type="term" value="F:carbohydrate derivative binding"/>
    <property type="evidence" value="ECO:0007669"/>
    <property type="project" value="InterPro"/>
</dbReference>
<dbReference type="AlphaFoldDB" id="A0A2N1PMI1"/>
<dbReference type="GO" id="GO:0008968">
    <property type="term" value="F:D-sedoheptulose 7-phosphate isomerase activity"/>
    <property type="evidence" value="ECO:0007669"/>
    <property type="project" value="UniProtKB-UniRule"/>
</dbReference>
<dbReference type="InterPro" id="IPR046348">
    <property type="entry name" value="SIS_dom_sf"/>
</dbReference>
<feature type="binding site" evidence="9">
    <location>
        <position position="62"/>
    </location>
    <ligand>
        <name>Zn(2+)</name>
        <dbReference type="ChEBI" id="CHEBI:29105"/>
    </ligand>
</feature>
<feature type="binding site" evidence="9">
    <location>
        <position position="58"/>
    </location>
    <ligand>
        <name>Zn(2+)</name>
        <dbReference type="ChEBI" id="CHEBI:29105"/>
    </ligand>
</feature>
<keyword evidence="5 9" id="KW-0479">Metal-binding</keyword>
<feature type="binding site" evidence="9">
    <location>
        <position position="62"/>
    </location>
    <ligand>
        <name>substrate</name>
    </ligand>
</feature>
<evidence type="ECO:0000313" key="12">
    <source>
        <dbReference type="Proteomes" id="UP000233256"/>
    </source>
</evidence>
<evidence type="ECO:0000256" key="5">
    <source>
        <dbReference type="ARBA" id="ARBA00022723"/>
    </source>
</evidence>
<feature type="binding site" evidence="9">
    <location>
        <position position="122"/>
    </location>
    <ligand>
        <name>substrate</name>
    </ligand>
</feature>
<comment type="cofactor">
    <cofactor evidence="9">
        <name>Zn(2+)</name>
        <dbReference type="ChEBI" id="CHEBI:29105"/>
    </cofactor>
    <text evidence="9">Binds 1 zinc ion per subunit.</text>
</comment>